<dbReference type="SUPFAM" id="SSF47874">
    <property type="entry name" value="Annexin"/>
    <property type="match status" value="1"/>
</dbReference>
<reference evidence="7 8" key="2">
    <citation type="journal article" date="2017" name="Nature">
        <title>The Apostasia genome and the evolution of orchids.</title>
        <authorList>
            <person name="Zhang G.Q."/>
            <person name="Liu K.W."/>
            <person name="Li Z."/>
            <person name="Lohaus R."/>
            <person name="Hsiao Y.Y."/>
            <person name="Niu S.C."/>
            <person name="Wang J.Y."/>
            <person name="Lin Y.C."/>
            <person name="Xu Q."/>
            <person name="Chen L.J."/>
            <person name="Yoshida K."/>
            <person name="Fujiwara S."/>
            <person name="Wang Z.W."/>
            <person name="Zhang Y.Q."/>
            <person name="Mitsuda N."/>
            <person name="Wang M."/>
            <person name="Liu G.H."/>
            <person name="Pecoraro L."/>
            <person name="Huang H.X."/>
            <person name="Xiao X.J."/>
            <person name="Lin M."/>
            <person name="Wu X.Y."/>
            <person name="Wu W.L."/>
            <person name="Chen Y.Y."/>
            <person name="Chang S.B."/>
            <person name="Sakamoto S."/>
            <person name="Ohme-Takagi M."/>
            <person name="Yagi M."/>
            <person name="Zeng S.J."/>
            <person name="Shen C.Y."/>
            <person name="Yeh C.M."/>
            <person name="Luo Y.B."/>
            <person name="Tsai W.C."/>
            <person name="Van de Peer Y."/>
            <person name="Liu Z.J."/>
        </authorList>
    </citation>
    <scope>NUCLEOTIDE SEQUENCE [LARGE SCALE GENOMIC DNA]</scope>
    <source>
        <tissue evidence="7">The whole plant</tissue>
    </source>
</reference>
<evidence type="ECO:0000256" key="4">
    <source>
        <dbReference type="ARBA" id="ARBA00023216"/>
    </source>
</evidence>
<dbReference type="Gene3D" id="1.10.220.10">
    <property type="entry name" value="Annexin"/>
    <property type="match status" value="4"/>
</dbReference>
<evidence type="ECO:0000256" key="6">
    <source>
        <dbReference type="RuleBase" id="RU003540"/>
    </source>
</evidence>
<dbReference type="InterPro" id="IPR018252">
    <property type="entry name" value="Annexin_repeat_CS"/>
</dbReference>
<dbReference type="InterPro" id="IPR037104">
    <property type="entry name" value="Annexin_sf"/>
</dbReference>
<dbReference type="Proteomes" id="UP000233837">
    <property type="component" value="Unassembled WGS sequence"/>
</dbReference>
<evidence type="ECO:0000256" key="3">
    <source>
        <dbReference type="ARBA" id="ARBA00022837"/>
    </source>
</evidence>
<dbReference type="GO" id="GO:0005886">
    <property type="term" value="C:plasma membrane"/>
    <property type="evidence" value="ECO:0007669"/>
    <property type="project" value="TreeGrafter"/>
</dbReference>
<dbReference type="STRING" id="906689.A0A2I0WNH3"/>
<accession>A0A2I0WNH3</accession>
<dbReference type="GO" id="GO:0009414">
    <property type="term" value="P:response to water deprivation"/>
    <property type="evidence" value="ECO:0007669"/>
    <property type="project" value="TreeGrafter"/>
</dbReference>
<proteinExistence type="inferred from homology"/>
<dbReference type="GO" id="GO:0009651">
    <property type="term" value="P:response to salt stress"/>
    <property type="evidence" value="ECO:0007669"/>
    <property type="project" value="TreeGrafter"/>
</dbReference>
<keyword evidence="1" id="KW-0479">Metal-binding</keyword>
<keyword evidence="5 6" id="KW-0111">Calcium/phospholipid-binding</keyword>
<dbReference type="GO" id="GO:0009409">
    <property type="term" value="P:response to cold"/>
    <property type="evidence" value="ECO:0007669"/>
    <property type="project" value="TreeGrafter"/>
</dbReference>
<evidence type="ECO:0000256" key="1">
    <source>
        <dbReference type="ARBA" id="ARBA00022723"/>
    </source>
</evidence>
<evidence type="ECO:0000256" key="2">
    <source>
        <dbReference type="ARBA" id="ARBA00022737"/>
    </source>
</evidence>
<dbReference type="GO" id="GO:0001786">
    <property type="term" value="F:phosphatidylserine binding"/>
    <property type="evidence" value="ECO:0007669"/>
    <property type="project" value="TreeGrafter"/>
</dbReference>
<keyword evidence="2 6" id="KW-0677">Repeat</keyword>
<evidence type="ECO:0000256" key="5">
    <source>
        <dbReference type="ARBA" id="ARBA00023302"/>
    </source>
</evidence>
<evidence type="ECO:0000313" key="8">
    <source>
        <dbReference type="Proteomes" id="UP000233837"/>
    </source>
</evidence>
<dbReference type="InterPro" id="IPR018502">
    <property type="entry name" value="Annexin_repeat"/>
</dbReference>
<dbReference type="PRINTS" id="PR00196">
    <property type="entry name" value="ANNEXIN"/>
</dbReference>
<dbReference type="FunFam" id="1.10.220.10:FF:000008">
    <property type="entry name" value="Annexin"/>
    <property type="match status" value="1"/>
</dbReference>
<dbReference type="SMART" id="SM00335">
    <property type="entry name" value="ANX"/>
    <property type="match status" value="4"/>
</dbReference>
<dbReference type="GO" id="GO:0009408">
    <property type="term" value="P:response to heat"/>
    <property type="evidence" value="ECO:0007669"/>
    <property type="project" value="TreeGrafter"/>
</dbReference>
<dbReference type="FunFam" id="1.10.220.10:FF:000001">
    <property type="entry name" value="Annexin"/>
    <property type="match status" value="1"/>
</dbReference>
<sequence>MSTITIPDIIPSLKEDCQRLRKAFQGFGTDEKDIIEVLGHRDARNRAEISRCYYMLYNESLIYRLKSELSGDFQRAVILWTEDPSKRDAELAHKALERKKDQDIWVILEIACSSSSDHLIEVRQTYCLLFHSSLEEDIESQFAQQGQLKEFLLRLVSSYRYEGEDVDEQLVKSEANSLFCAIREQRPYHEVIRVLSTRSKAHLNAIFQHYKQEYGISIIEDIECNSGDDKKLSSIIKVAICCLQSPEKHFAQVVNTSIIGLGTDEDSLTRAIVTRAEIDMKLIKEEYKDRYNRTLHDDVVGDTSGYYRDFLLTLLGDK</sequence>
<dbReference type="GO" id="GO:0005544">
    <property type="term" value="F:calcium-dependent phospholipid binding"/>
    <property type="evidence" value="ECO:0007669"/>
    <property type="project" value="UniProtKB-KW"/>
</dbReference>
<dbReference type="GO" id="GO:0005737">
    <property type="term" value="C:cytoplasm"/>
    <property type="evidence" value="ECO:0007669"/>
    <property type="project" value="TreeGrafter"/>
</dbReference>
<name>A0A2I0WNH3_9ASPA</name>
<dbReference type="AlphaFoldDB" id="A0A2I0WNH3"/>
<protein>
    <recommendedName>
        <fullName evidence="6">Annexin</fullName>
    </recommendedName>
</protein>
<reference evidence="7 8" key="1">
    <citation type="journal article" date="2016" name="Sci. Rep.">
        <title>The Dendrobium catenatum Lindl. genome sequence provides insights into polysaccharide synthase, floral development and adaptive evolution.</title>
        <authorList>
            <person name="Zhang G.Q."/>
            <person name="Xu Q."/>
            <person name="Bian C."/>
            <person name="Tsai W.C."/>
            <person name="Yeh C.M."/>
            <person name="Liu K.W."/>
            <person name="Yoshida K."/>
            <person name="Zhang L.S."/>
            <person name="Chang S.B."/>
            <person name="Chen F."/>
            <person name="Shi Y."/>
            <person name="Su Y.Y."/>
            <person name="Zhang Y.Q."/>
            <person name="Chen L.J."/>
            <person name="Yin Y."/>
            <person name="Lin M."/>
            <person name="Huang H."/>
            <person name="Deng H."/>
            <person name="Wang Z.W."/>
            <person name="Zhu S.L."/>
            <person name="Zhao X."/>
            <person name="Deng C."/>
            <person name="Niu S.C."/>
            <person name="Huang J."/>
            <person name="Wang M."/>
            <person name="Liu G.H."/>
            <person name="Yang H.J."/>
            <person name="Xiao X.J."/>
            <person name="Hsiao Y.Y."/>
            <person name="Wu W.L."/>
            <person name="Chen Y.Y."/>
            <person name="Mitsuda N."/>
            <person name="Ohme-Takagi M."/>
            <person name="Luo Y.B."/>
            <person name="Van de Peer Y."/>
            <person name="Liu Z.J."/>
        </authorList>
    </citation>
    <scope>NUCLEOTIDE SEQUENCE [LARGE SCALE GENOMIC DNA]</scope>
    <source>
        <tissue evidence="7">The whole plant</tissue>
    </source>
</reference>
<dbReference type="OrthoDB" id="37886at2759"/>
<dbReference type="EMBL" id="KZ502527">
    <property type="protein sequence ID" value="PKU77181.1"/>
    <property type="molecule type" value="Genomic_DNA"/>
</dbReference>
<evidence type="ECO:0000313" key="7">
    <source>
        <dbReference type="EMBL" id="PKU77181.1"/>
    </source>
</evidence>
<dbReference type="GO" id="GO:0005509">
    <property type="term" value="F:calcium ion binding"/>
    <property type="evidence" value="ECO:0007669"/>
    <property type="project" value="InterPro"/>
</dbReference>
<dbReference type="PANTHER" id="PTHR10502">
    <property type="entry name" value="ANNEXIN"/>
    <property type="match status" value="1"/>
</dbReference>
<dbReference type="InterPro" id="IPR001464">
    <property type="entry name" value="Annexin"/>
</dbReference>
<keyword evidence="4 6" id="KW-0041">Annexin</keyword>
<keyword evidence="3 6" id="KW-0106">Calcium</keyword>
<gene>
    <name evidence="7" type="primary">ANN3</name>
    <name evidence="7" type="ORF">MA16_Dca013216</name>
</gene>
<comment type="domain">
    <text evidence="6">A pair of annexin repeats may form one binding site for calcium and phospholipid.</text>
</comment>
<keyword evidence="8" id="KW-1185">Reference proteome</keyword>
<dbReference type="Pfam" id="PF00191">
    <property type="entry name" value="Annexin"/>
    <property type="match status" value="4"/>
</dbReference>
<dbReference type="PROSITE" id="PS00223">
    <property type="entry name" value="ANNEXIN_1"/>
    <property type="match status" value="1"/>
</dbReference>
<organism evidence="7 8">
    <name type="scientific">Dendrobium catenatum</name>
    <dbReference type="NCBI Taxonomy" id="906689"/>
    <lineage>
        <taxon>Eukaryota</taxon>
        <taxon>Viridiplantae</taxon>
        <taxon>Streptophyta</taxon>
        <taxon>Embryophyta</taxon>
        <taxon>Tracheophyta</taxon>
        <taxon>Spermatophyta</taxon>
        <taxon>Magnoliopsida</taxon>
        <taxon>Liliopsida</taxon>
        <taxon>Asparagales</taxon>
        <taxon>Orchidaceae</taxon>
        <taxon>Epidendroideae</taxon>
        <taxon>Malaxideae</taxon>
        <taxon>Dendrobiinae</taxon>
        <taxon>Dendrobium</taxon>
    </lineage>
</organism>
<dbReference type="PANTHER" id="PTHR10502:SF99">
    <property type="entry name" value="ANNEXIN D3"/>
    <property type="match status" value="1"/>
</dbReference>
<comment type="similarity">
    <text evidence="6">Belongs to the annexin family.</text>
</comment>
<dbReference type="PROSITE" id="PS51897">
    <property type="entry name" value="ANNEXIN_2"/>
    <property type="match status" value="3"/>
</dbReference>